<evidence type="ECO:0000256" key="6">
    <source>
        <dbReference type="ARBA" id="ARBA00023242"/>
    </source>
</evidence>
<keyword evidence="6 7" id="KW-0539">Nucleus</keyword>
<dbReference type="Gene3D" id="1.10.10.1340">
    <property type="entry name" value="Mediator of RNA polymerase II, submodule Med31 (Soh1)"/>
    <property type="match status" value="1"/>
</dbReference>
<evidence type="ECO:0000313" key="9">
    <source>
        <dbReference type="Proteomes" id="UP000031512"/>
    </source>
</evidence>
<keyword evidence="3 7" id="KW-0805">Transcription regulation</keyword>
<evidence type="ECO:0000256" key="2">
    <source>
        <dbReference type="ARBA" id="ARBA00006378"/>
    </source>
</evidence>
<dbReference type="RefSeq" id="XP_004832800.1">
    <property type="nucleotide sequence ID" value="XM_004832743.1"/>
</dbReference>
<protein>
    <recommendedName>
        <fullName evidence="7">Mediator of RNA polymerase II transcription subunit 31</fullName>
    </recommendedName>
</protein>
<dbReference type="VEuPathDB" id="PiroplasmaDB:BEWA_054040"/>
<dbReference type="KEGG" id="beq:BEWA_054040"/>
<evidence type="ECO:0000256" key="1">
    <source>
        <dbReference type="ARBA" id="ARBA00004123"/>
    </source>
</evidence>
<dbReference type="InterPro" id="IPR038089">
    <property type="entry name" value="Med31_sf"/>
</dbReference>
<keyword evidence="5 7" id="KW-0804">Transcription</keyword>
<dbReference type="STRING" id="1537102.L1LDX4"/>
<evidence type="ECO:0000313" key="8">
    <source>
        <dbReference type="EMBL" id="EKX73348.1"/>
    </source>
</evidence>
<keyword evidence="9" id="KW-1185">Reference proteome</keyword>
<dbReference type="EMBL" id="ACOU01000003">
    <property type="protein sequence ID" value="EKX73348.1"/>
    <property type="molecule type" value="Genomic_DNA"/>
</dbReference>
<keyword evidence="4 7" id="KW-0010">Activator</keyword>
<sequence length="170" mass="20423">MAESPTGNSGKIWIAKRHKDAAYYFQYSRRSSSGGNWSYETVEKRFIRNNCDWLICLPDVFTGKSIAIFDDQLRFEVELEFVQCLSNAHYLKHLSSKGYFNDDRFKAYIRYLQYWRQPEYIKYVKYPYCIKVLELLLDDEFVESLSHEIAIDTLSEQITNHWICFKYDRE</sequence>
<organism evidence="8 9">
    <name type="scientific">Theileria equi strain WA</name>
    <dbReference type="NCBI Taxonomy" id="1537102"/>
    <lineage>
        <taxon>Eukaryota</taxon>
        <taxon>Sar</taxon>
        <taxon>Alveolata</taxon>
        <taxon>Apicomplexa</taxon>
        <taxon>Aconoidasida</taxon>
        <taxon>Piroplasmida</taxon>
        <taxon>Theileriidae</taxon>
        <taxon>Theileria</taxon>
    </lineage>
</organism>
<dbReference type="GO" id="GO:0016592">
    <property type="term" value="C:mediator complex"/>
    <property type="evidence" value="ECO:0007669"/>
    <property type="project" value="InterPro"/>
</dbReference>
<comment type="caution">
    <text evidence="8">The sequence shown here is derived from an EMBL/GenBank/DDBJ whole genome shotgun (WGS) entry which is preliminary data.</text>
</comment>
<evidence type="ECO:0000256" key="4">
    <source>
        <dbReference type="ARBA" id="ARBA00023159"/>
    </source>
</evidence>
<dbReference type="Proteomes" id="UP000031512">
    <property type="component" value="Unassembled WGS sequence"/>
</dbReference>
<name>L1LDX4_THEEQ</name>
<comment type="subcellular location">
    <subcellularLocation>
        <location evidence="1 7">Nucleus</location>
    </subcellularLocation>
</comment>
<dbReference type="GO" id="GO:0003712">
    <property type="term" value="F:transcription coregulator activity"/>
    <property type="evidence" value="ECO:0007669"/>
    <property type="project" value="InterPro"/>
</dbReference>
<dbReference type="PANTHER" id="PTHR13186">
    <property type="entry name" value="MEDIATOR OF RNA POLYMERASE II TRANSCRIPTION SUBUNIT 31"/>
    <property type="match status" value="1"/>
</dbReference>
<dbReference type="Pfam" id="PF05669">
    <property type="entry name" value="Med31"/>
    <property type="match status" value="1"/>
</dbReference>
<comment type="function">
    <text evidence="7">Component of the Mediator complex, a coactivator involved in the regulated transcription of nearly all RNA polymerase II-dependent genes. Mediator functions as a bridge to convey information from gene-specific regulatory proteins to the basal RNA polymerase II transcription machinery. Mediator is recruited to promoters by direct interactions with regulatory proteins and serves as a scaffold for the assembly of a functional preinitiation complex with RNA polymerase II and the general transcription factors.</text>
</comment>
<gene>
    <name evidence="8" type="ORF">BEWA_054040</name>
</gene>
<evidence type="ECO:0000256" key="5">
    <source>
        <dbReference type="ARBA" id="ARBA00023163"/>
    </source>
</evidence>
<accession>L1LDX4</accession>
<dbReference type="OrthoDB" id="10257739at2759"/>
<comment type="subunit">
    <text evidence="7">Component of the Mediator complex.</text>
</comment>
<dbReference type="GeneID" id="15802955"/>
<evidence type="ECO:0000256" key="7">
    <source>
        <dbReference type="RuleBase" id="RU364129"/>
    </source>
</evidence>
<reference evidence="8 9" key="1">
    <citation type="journal article" date="2012" name="BMC Genomics">
        <title>Comparative genomic analysis and phylogenetic position of Theileria equi.</title>
        <authorList>
            <person name="Kappmeyer L.S."/>
            <person name="Thiagarajan M."/>
            <person name="Herndon D.R."/>
            <person name="Ramsay J.D."/>
            <person name="Caler E."/>
            <person name="Djikeng A."/>
            <person name="Gillespie J.J."/>
            <person name="Lau A.O."/>
            <person name="Roalson E.H."/>
            <person name="Silva J.C."/>
            <person name="Silva M.G."/>
            <person name="Suarez C.E."/>
            <person name="Ueti M.W."/>
            <person name="Nene V.M."/>
            <person name="Mealey R.H."/>
            <person name="Knowles D.P."/>
            <person name="Brayton K.A."/>
        </authorList>
    </citation>
    <scope>NUCLEOTIDE SEQUENCE [LARGE SCALE GENOMIC DNA]</scope>
    <source>
        <strain evidence="8 9">WA</strain>
    </source>
</reference>
<evidence type="ECO:0000256" key="3">
    <source>
        <dbReference type="ARBA" id="ARBA00023015"/>
    </source>
</evidence>
<dbReference type="eggNOG" id="KOG4086">
    <property type="taxonomic scope" value="Eukaryota"/>
</dbReference>
<proteinExistence type="inferred from homology"/>
<dbReference type="AlphaFoldDB" id="L1LDX4"/>
<dbReference type="InterPro" id="IPR008831">
    <property type="entry name" value="Mediator_Med31"/>
</dbReference>
<dbReference type="GO" id="GO:0006355">
    <property type="term" value="P:regulation of DNA-templated transcription"/>
    <property type="evidence" value="ECO:0007669"/>
    <property type="project" value="InterPro"/>
</dbReference>
<comment type="similarity">
    <text evidence="2 7">Belongs to the Mediator complex subunit 31 family.</text>
</comment>